<dbReference type="GO" id="GO:0006750">
    <property type="term" value="P:glutathione biosynthetic process"/>
    <property type="evidence" value="ECO:0007669"/>
    <property type="project" value="InterPro"/>
</dbReference>
<keyword evidence="5" id="KW-1185">Reference proteome</keyword>
<organism evidence="4 5">
    <name type="scientific">Methanobrevibacter curvatus</name>
    <dbReference type="NCBI Taxonomy" id="49547"/>
    <lineage>
        <taxon>Archaea</taxon>
        <taxon>Methanobacteriati</taxon>
        <taxon>Methanobacteriota</taxon>
        <taxon>Methanomada group</taxon>
        <taxon>Methanobacteria</taxon>
        <taxon>Methanobacteriales</taxon>
        <taxon>Methanobacteriaceae</taxon>
        <taxon>Methanobrevibacter</taxon>
    </lineage>
</organism>
<evidence type="ECO:0000256" key="1">
    <source>
        <dbReference type="ARBA" id="ARBA00022598"/>
    </source>
</evidence>
<dbReference type="EMBL" id="LWMV01000073">
    <property type="protein sequence ID" value="KZX14668.1"/>
    <property type="molecule type" value="Genomic_DNA"/>
</dbReference>
<evidence type="ECO:0008006" key="6">
    <source>
        <dbReference type="Google" id="ProtNLM"/>
    </source>
</evidence>
<keyword evidence="3" id="KW-0067">ATP-binding</keyword>
<dbReference type="OrthoDB" id="76706at2157"/>
<evidence type="ECO:0000256" key="3">
    <source>
        <dbReference type="ARBA" id="ARBA00022840"/>
    </source>
</evidence>
<dbReference type="SUPFAM" id="SSF55931">
    <property type="entry name" value="Glutamine synthetase/guanido kinase"/>
    <property type="match status" value="1"/>
</dbReference>
<sequence>MNSKVMDREDVKKLIYNRFIEPTKSKREVFIGVEIELPIINLKKNPVSFDLVHKLTKLFKDKFDFEVKSIDEDGNISTLENNLNGDIYTYDCSYNNIEFSFGKEKKIYNVYKRFKEYYLFIQEILNEENHILSGFGVNPYRNYNNLVPIPNGRYRMLYHHLSTYPKFSNQKEFHKLPEYGMFTSASQVQIDVDYNNLIETITAFSKLEPIKAILFSNSILYPENMDLICSRDMLWEKSMQGYNKKNVGMYDPIPKDINEFLEYMLDLSIYCCERGNKYINFTPTLISDYFNKKEIIGEYYNDGKYKKIKFKPELNDFKYFRTFKFEDITFRGTIEFRSVCCQPVEDSLTVPAFHLGLITKVKELNELLDNDTTIYNQGYSSSDLRELFIKADIPAWVNQENLKKLLKKVLDLASDGLKSRKNNEEEFLKPLYERAKILDNPAQKLIRNLNSDNTLEEMIVSYSKLPKDI</sequence>
<dbReference type="InterPro" id="IPR035434">
    <property type="entry name" value="GCL_bact_plant"/>
</dbReference>
<dbReference type="GO" id="GO:0004357">
    <property type="term" value="F:glutamate-cysteine ligase activity"/>
    <property type="evidence" value="ECO:0007669"/>
    <property type="project" value="InterPro"/>
</dbReference>
<dbReference type="RefSeq" id="WP_084269409.1">
    <property type="nucleotide sequence ID" value="NZ_LWMV01000073.1"/>
</dbReference>
<dbReference type="PATRIC" id="fig|49547.3.peg.433"/>
<dbReference type="AlphaFoldDB" id="A0A166CMJ9"/>
<protein>
    <recommendedName>
        <fullName evidence="6">Glutamate--cysteine ligase</fullName>
    </recommendedName>
</protein>
<accession>A0A166CMJ9</accession>
<reference evidence="4 5" key="1">
    <citation type="submission" date="2016-04" db="EMBL/GenBank/DDBJ databases">
        <title>Genome sequence of Methanobrevibacter curvatus DSM 11111.</title>
        <authorList>
            <person name="Poehlein A."/>
            <person name="Seedorf H."/>
            <person name="Daniel R."/>
        </authorList>
    </citation>
    <scope>NUCLEOTIDE SEQUENCE [LARGE SCALE GENOMIC DNA]</scope>
    <source>
        <strain evidence="4 5">DSM 11111</strain>
    </source>
</reference>
<dbReference type="Gene3D" id="3.30.590.20">
    <property type="match status" value="1"/>
</dbReference>
<comment type="caution">
    <text evidence="4">The sequence shown here is derived from an EMBL/GenBank/DDBJ whole genome shotgun (WGS) entry which is preliminary data.</text>
</comment>
<name>A0A166CMJ9_9EURY</name>
<dbReference type="InterPro" id="IPR014746">
    <property type="entry name" value="Gln_synth/guanido_kin_cat_dom"/>
</dbReference>
<dbReference type="Proteomes" id="UP000077245">
    <property type="component" value="Unassembled WGS sequence"/>
</dbReference>
<gene>
    <name evidence="4" type="ORF">MBCUR_04190</name>
</gene>
<proteinExistence type="predicted"/>
<keyword evidence="1" id="KW-0436">Ligase</keyword>
<evidence type="ECO:0000313" key="5">
    <source>
        <dbReference type="Proteomes" id="UP000077245"/>
    </source>
</evidence>
<dbReference type="PANTHER" id="PTHR34378:SF1">
    <property type="entry name" value="GLUTAMATE--CYSTEINE LIGASE, CHLOROPLASTIC"/>
    <property type="match status" value="1"/>
</dbReference>
<dbReference type="GO" id="GO:0005524">
    <property type="term" value="F:ATP binding"/>
    <property type="evidence" value="ECO:0007669"/>
    <property type="project" value="UniProtKB-KW"/>
</dbReference>
<evidence type="ECO:0000313" key="4">
    <source>
        <dbReference type="EMBL" id="KZX14668.1"/>
    </source>
</evidence>
<keyword evidence="2" id="KW-0547">Nucleotide-binding</keyword>
<dbReference type="PANTHER" id="PTHR34378">
    <property type="entry name" value="GLUTAMATE--CYSTEINE LIGASE, CHLOROPLASTIC"/>
    <property type="match status" value="1"/>
</dbReference>
<evidence type="ECO:0000256" key="2">
    <source>
        <dbReference type="ARBA" id="ARBA00022741"/>
    </source>
</evidence>